<reference evidence="3 4" key="1">
    <citation type="submission" date="2019-02" db="EMBL/GenBank/DDBJ databases">
        <title>Deep-cultivation of Planctomycetes and their phenomic and genomic characterization uncovers novel biology.</title>
        <authorList>
            <person name="Wiegand S."/>
            <person name="Jogler M."/>
            <person name="Boedeker C."/>
            <person name="Pinto D."/>
            <person name="Vollmers J."/>
            <person name="Rivas-Marin E."/>
            <person name="Kohn T."/>
            <person name="Peeters S.H."/>
            <person name="Heuer A."/>
            <person name="Rast P."/>
            <person name="Oberbeckmann S."/>
            <person name="Bunk B."/>
            <person name="Jeske O."/>
            <person name="Meyerdierks A."/>
            <person name="Storesund J.E."/>
            <person name="Kallscheuer N."/>
            <person name="Luecker S."/>
            <person name="Lage O.M."/>
            <person name="Pohl T."/>
            <person name="Merkel B.J."/>
            <person name="Hornburger P."/>
            <person name="Mueller R.-W."/>
            <person name="Bruemmer F."/>
            <person name="Labrenz M."/>
            <person name="Spormann A.M."/>
            <person name="Op Den Camp H."/>
            <person name="Overmann J."/>
            <person name="Amann R."/>
            <person name="Jetten M.S.M."/>
            <person name="Mascher T."/>
            <person name="Medema M.H."/>
            <person name="Devos D.P."/>
            <person name="Kaster A.-K."/>
            <person name="Ovreas L."/>
            <person name="Rohde M."/>
            <person name="Galperin M.Y."/>
            <person name="Jogler C."/>
        </authorList>
    </citation>
    <scope>NUCLEOTIDE SEQUENCE [LARGE SCALE GENOMIC DNA]</scope>
    <source>
        <strain evidence="3 4">KOR34</strain>
    </source>
</reference>
<evidence type="ECO:0000256" key="1">
    <source>
        <dbReference type="SAM" id="MobiDB-lite"/>
    </source>
</evidence>
<dbReference type="InterPro" id="IPR018247">
    <property type="entry name" value="EF_Hand_1_Ca_BS"/>
</dbReference>
<dbReference type="PROSITE" id="PS00018">
    <property type="entry name" value="EF_HAND_1"/>
    <property type="match status" value="1"/>
</dbReference>
<evidence type="ECO:0000313" key="3">
    <source>
        <dbReference type="EMBL" id="TWT35718.1"/>
    </source>
</evidence>
<keyword evidence="4" id="KW-1185">Reference proteome</keyword>
<organism evidence="3 4">
    <name type="scientific">Posidoniimonas corsicana</name>
    <dbReference type="NCBI Taxonomy" id="1938618"/>
    <lineage>
        <taxon>Bacteria</taxon>
        <taxon>Pseudomonadati</taxon>
        <taxon>Planctomycetota</taxon>
        <taxon>Planctomycetia</taxon>
        <taxon>Pirellulales</taxon>
        <taxon>Lacipirellulaceae</taxon>
        <taxon>Posidoniimonas</taxon>
    </lineage>
</organism>
<gene>
    <name evidence="3" type="ORF">KOR34_06120</name>
</gene>
<dbReference type="OrthoDB" id="6381507at2"/>
<accession>A0A5C5VB11</accession>
<proteinExistence type="predicted"/>
<dbReference type="Proteomes" id="UP000316714">
    <property type="component" value="Unassembled WGS sequence"/>
</dbReference>
<keyword evidence="2" id="KW-0732">Signal</keyword>
<evidence type="ECO:0000256" key="2">
    <source>
        <dbReference type="SAM" id="SignalP"/>
    </source>
</evidence>
<feature type="chain" id="PRO_5022973206" description="PEP-CTERM protein-sorting domain-containing protein" evidence="2">
    <location>
        <begin position="22"/>
        <end position="935"/>
    </location>
</feature>
<feature type="region of interest" description="Disordered" evidence="1">
    <location>
        <begin position="268"/>
        <end position="308"/>
    </location>
</feature>
<dbReference type="RefSeq" id="WP_146562091.1">
    <property type="nucleotide sequence ID" value="NZ_SIHJ01000001.1"/>
</dbReference>
<protein>
    <recommendedName>
        <fullName evidence="5">PEP-CTERM protein-sorting domain-containing protein</fullName>
    </recommendedName>
</protein>
<feature type="signal peptide" evidence="2">
    <location>
        <begin position="1"/>
        <end position="21"/>
    </location>
</feature>
<dbReference type="AlphaFoldDB" id="A0A5C5VB11"/>
<comment type="caution">
    <text evidence="3">The sequence shown here is derived from an EMBL/GenBank/DDBJ whole genome shotgun (WGS) entry which is preliminary data.</text>
</comment>
<evidence type="ECO:0000313" key="4">
    <source>
        <dbReference type="Proteomes" id="UP000316714"/>
    </source>
</evidence>
<sequence precursor="true">MSLRFLALGLLFLVPISQADAQLVFGNGGFEGGIPDGVHQAGVASPWYDFDGTNFFDNAWQISIDGISPNDTAVLALSANAADATLDGAGLNGYAYQSIGTAGGANSVTFSFDWGSFDDAPGPRDLGLTFSILEDTSGSALVEDLSDILGQPGVAVIDSMSTSQLDVPISGTFNEEWTFDLSSAGSGNLYLRINNYETDAANNEAWIFVDNINCDICELPGELTLDVNRDTGAVQLSNSLGELSLVQYSINSPAGTLNPANWDSIASTADADSGGGFDPDDTWTEQDSSATAISEVDPVDGGPNDGGTLGETLALGAGLWKPSYYEDLTASVLLWDGVEETTLNLQVNFTGDVQADPYQRSDLDYDNDIDADDFNMFFANHLTTLSATLAHDSYPLGDLDGDLDNDVNDFALFKADFIAANGAAAFESLFAGAVPEPSAAVLAAGLLSLAAARRRRLSRRSGLACLMMLTLVCAAPNAEAVVVSFSDTAPVSDGDDVFYFLTDPLTDADNVYDSVVGTAGGDDSGTYVAFDRQHQGQTFTTGATGGYVNAVWLQHAGYTENPGLTYYNLQAGSTFQARITDPSQAGMAGFALADEVSAPLNGLESNTISPAFASSNNGTGTWVRFAFENPITVSGNTSYGFDVTSTAVGFFETLGSSAGGYAGGEAYNGTTTAAADDILNPLVGDRAFFVEISDTPGNPVAEALVLNIDPVTGAMGITNNTGAAVTFDHYELRSEVGGLSSTGWSSLSSQGKDAVDGADAGDVAGDSVGETWTVPGGVAAGQASTNLLAEAFVLGSTSISPNRTLLLGNGYNTSIGDTALTGSLRTTGGAIIPLAVRYDGVPEDMGLQGDFNEDGVVDAADYTVWRDNLGADESVLPPGAGDGSGTVDAGDYAAWRSNYGASAAASTAATGAPEPAAVTLLLAAGAAALRRPRRA</sequence>
<name>A0A5C5VB11_9BACT</name>
<dbReference type="EMBL" id="SIHJ01000001">
    <property type="protein sequence ID" value="TWT35718.1"/>
    <property type="molecule type" value="Genomic_DNA"/>
</dbReference>
<evidence type="ECO:0008006" key="5">
    <source>
        <dbReference type="Google" id="ProtNLM"/>
    </source>
</evidence>